<protein>
    <submittedName>
        <fullName evidence="3">Ribonuclease HI family protein</fullName>
    </submittedName>
</protein>
<gene>
    <name evidence="3" type="ORF">EIG99_10960</name>
    <name evidence="2" type="ORF">I6J05_03610</name>
</gene>
<evidence type="ECO:0000259" key="1">
    <source>
        <dbReference type="PROSITE" id="PS50879"/>
    </source>
</evidence>
<dbReference type="RefSeq" id="WP_047131079.1">
    <property type="nucleotide sequence ID" value="NZ_CP015114.1"/>
</dbReference>
<dbReference type="AlphaFoldDB" id="A0A143P8J0"/>
<dbReference type="InterPro" id="IPR036397">
    <property type="entry name" value="RNaseH_sf"/>
</dbReference>
<reference evidence="2 5" key="2">
    <citation type="submission" date="2021-01" db="EMBL/GenBank/DDBJ databases">
        <title>FDA dAtabase for Regulatory Grade micrObial Sequences (FDA-ARGOS): Supporting development and validation of Infectious Disease Dx tests.</title>
        <authorList>
            <person name="Sproer C."/>
            <person name="Gronow S."/>
            <person name="Severitt S."/>
            <person name="Schroder I."/>
            <person name="Tallon L."/>
            <person name="Sadzewicz L."/>
            <person name="Zhao X."/>
            <person name="Boylan J."/>
            <person name="Ott S."/>
            <person name="Bowen H."/>
            <person name="Vavikolanu K."/>
            <person name="Mehta A."/>
            <person name="Aluvathingal J."/>
            <person name="Nadendla S."/>
            <person name="Lowell S."/>
            <person name="Myers T."/>
            <person name="Yan Y."/>
            <person name="Sichtig H."/>
        </authorList>
    </citation>
    <scope>NUCLEOTIDE SEQUENCE [LARGE SCALE GENOMIC DNA]</scope>
    <source>
        <strain evidence="2 5">FDAARGOS_1148</strain>
    </source>
</reference>
<sequence length="130" mass="14640">MAKIFFDAAVKGNPGPASIAVVIVEESNHQIYTKDISPTDNHSAEWEAFIFALESAEQQEIDTALVSTDSKLVVDSLEKGFTNNEKFKPYLMEAAKKMKVFDLCLINWIPRAQNKEANHHAQQALYQQLK</sequence>
<dbReference type="EMBL" id="RQTE01000245">
    <property type="protein sequence ID" value="RZI00641.1"/>
    <property type="molecule type" value="Genomic_DNA"/>
</dbReference>
<keyword evidence="5" id="KW-1185">Reference proteome</keyword>
<evidence type="ECO:0000313" key="2">
    <source>
        <dbReference type="EMBL" id="QQS83421.1"/>
    </source>
</evidence>
<name>A0A143P8J0_9STAP</name>
<dbReference type="InterPro" id="IPR002156">
    <property type="entry name" value="RNaseH_domain"/>
</dbReference>
<accession>A0A143P8J0</accession>
<feature type="domain" description="RNase H type-1" evidence="1">
    <location>
        <begin position="1"/>
        <end position="130"/>
    </location>
</feature>
<dbReference type="EMBL" id="CP068073">
    <property type="protein sequence ID" value="QQS83421.1"/>
    <property type="molecule type" value="Genomic_DNA"/>
</dbReference>
<dbReference type="PROSITE" id="PS50879">
    <property type="entry name" value="RNASE_H_1"/>
    <property type="match status" value="1"/>
</dbReference>
<reference evidence="3 4" key="1">
    <citation type="submission" date="2018-11" db="EMBL/GenBank/DDBJ databases">
        <title>Genomic profiling of Staphylococcus species from a Poultry farm system in KwaZulu-Natal, South Africa.</title>
        <authorList>
            <person name="Amoako D.G."/>
            <person name="Somboro A.M."/>
            <person name="Abia A.L.K."/>
            <person name="Bester L.A."/>
            <person name="Essack S.Y."/>
        </authorList>
    </citation>
    <scope>NUCLEOTIDE SEQUENCE [LARGE SCALE GENOMIC DNA]</scope>
    <source>
        <strain evidence="3 4">SA11</strain>
    </source>
</reference>
<proteinExistence type="predicted"/>
<dbReference type="KEGG" id="scv:A4G25_02100"/>
<dbReference type="Pfam" id="PF13456">
    <property type="entry name" value="RVT_3"/>
    <property type="match status" value="1"/>
</dbReference>
<dbReference type="Proteomes" id="UP000293854">
    <property type="component" value="Unassembled WGS sequence"/>
</dbReference>
<evidence type="ECO:0000313" key="5">
    <source>
        <dbReference type="Proteomes" id="UP000595942"/>
    </source>
</evidence>
<organism evidence="3 4">
    <name type="scientific">Staphylococcus condimenti</name>
    <dbReference type="NCBI Taxonomy" id="70255"/>
    <lineage>
        <taxon>Bacteria</taxon>
        <taxon>Bacillati</taxon>
        <taxon>Bacillota</taxon>
        <taxon>Bacilli</taxon>
        <taxon>Bacillales</taxon>
        <taxon>Staphylococcaceae</taxon>
        <taxon>Staphylococcus</taxon>
    </lineage>
</organism>
<dbReference type="Proteomes" id="UP000595942">
    <property type="component" value="Chromosome"/>
</dbReference>
<evidence type="ECO:0000313" key="4">
    <source>
        <dbReference type="Proteomes" id="UP000293854"/>
    </source>
</evidence>
<dbReference type="GO" id="GO:0004523">
    <property type="term" value="F:RNA-DNA hybrid ribonuclease activity"/>
    <property type="evidence" value="ECO:0007669"/>
    <property type="project" value="InterPro"/>
</dbReference>
<dbReference type="PANTHER" id="PTHR46387">
    <property type="entry name" value="POLYNUCLEOTIDYL TRANSFERASE, RIBONUCLEASE H-LIKE SUPERFAMILY PROTEIN"/>
    <property type="match status" value="1"/>
</dbReference>
<dbReference type="Gene3D" id="3.30.420.10">
    <property type="entry name" value="Ribonuclease H-like superfamily/Ribonuclease H"/>
    <property type="match status" value="1"/>
</dbReference>
<dbReference type="InterPro" id="IPR012337">
    <property type="entry name" value="RNaseH-like_sf"/>
</dbReference>
<dbReference type="GO" id="GO:0003676">
    <property type="term" value="F:nucleic acid binding"/>
    <property type="evidence" value="ECO:0007669"/>
    <property type="project" value="InterPro"/>
</dbReference>
<dbReference type="OrthoDB" id="7845843at2"/>
<dbReference type="SUPFAM" id="SSF53098">
    <property type="entry name" value="Ribonuclease H-like"/>
    <property type="match status" value="1"/>
</dbReference>
<evidence type="ECO:0000313" key="3">
    <source>
        <dbReference type="EMBL" id="RZI00641.1"/>
    </source>
</evidence>
<dbReference type="CDD" id="cd09279">
    <property type="entry name" value="RNase_HI_like"/>
    <property type="match status" value="1"/>
</dbReference>
<dbReference type="GeneID" id="93726640"/>
<dbReference type="PANTHER" id="PTHR46387:SF2">
    <property type="entry name" value="RIBONUCLEASE HI"/>
    <property type="match status" value="1"/>
</dbReference>